<protein>
    <submittedName>
        <fullName evidence="1">PPM-type phosphatase domain-containing protein</fullName>
    </submittedName>
</protein>
<gene>
    <name evidence="1" type="ORF">HaLaN_13281</name>
</gene>
<keyword evidence="2" id="KW-1185">Reference proteome</keyword>
<evidence type="ECO:0000313" key="2">
    <source>
        <dbReference type="Proteomes" id="UP000485058"/>
    </source>
</evidence>
<name>A0A699ZCP5_HAELA</name>
<sequence length="88" mass="9341">MDTLSLQTSATLQTCPAHGAKTVCGLRSVQEDAFSVQTNFFVFATPSCSPVDDVLNKLPARIATQSMMGMEALKQPSTALTACITICQ</sequence>
<organism evidence="1 2">
    <name type="scientific">Haematococcus lacustris</name>
    <name type="common">Green alga</name>
    <name type="synonym">Haematococcus pluvialis</name>
    <dbReference type="NCBI Taxonomy" id="44745"/>
    <lineage>
        <taxon>Eukaryota</taxon>
        <taxon>Viridiplantae</taxon>
        <taxon>Chlorophyta</taxon>
        <taxon>core chlorophytes</taxon>
        <taxon>Chlorophyceae</taxon>
        <taxon>CS clade</taxon>
        <taxon>Chlamydomonadales</taxon>
        <taxon>Haematococcaceae</taxon>
        <taxon>Haematococcus</taxon>
    </lineage>
</organism>
<comment type="caution">
    <text evidence="1">The sequence shown here is derived from an EMBL/GenBank/DDBJ whole genome shotgun (WGS) entry which is preliminary data.</text>
</comment>
<evidence type="ECO:0000313" key="1">
    <source>
        <dbReference type="EMBL" id="GFH16788.1"/>
    </source>
</evidence>
<dbReference type="AlphaFoldDB" id="A0A699ZCP5"/>
<proteinExistence type="predicted"/>
<reference evidence="1 2" key="1">
    <citation type="submission" date="2020-02" db="EMBL/GenBank/DDBJ databases">
        <title>Draft genome sequence of Haematococcus lacustris strain NIES-144.</title>
        <authorList>
            <person name="Morimoto D."/>
            <person name="Nakagawa S."/>
            <person name="Yoshida T."/>
            <person name="Sawayama S."/>
        </authorList>
    </citation>
    <scope>NUCLEOTIDE SEQUENCE [LARGE SCALE GENOMIC DNA]</scope>
    <source>
        <strain evidence="1 2">NIES-144</strain>
    </source>
</reference>
<dbReference type="EMBL" id="BLLF01001051">
    <property type="protein sequence ID" value="GFH16788.1"/>
    <property type="molecule type" value="Genomic_DNA"/>
</dbReference>
<accession>A0A699ZCP5</accession>
<dbReference type="Proteomes" id="UP000485058">
    <property type="component" value="Unassembled WGS sequence"/>
</dbReference>